<evidence type="ECO:0000259" key="4">
    <source>
        <dbReference type="Pfam" id="PF11492"/>
    </source>
</evidence>
<evidence type="ECO:0000256" key="1">
    <source>
        <dbReference type="ARBA" id="ARBA00004328"/>
    </source>
</evidence>
<dbReference type="Pfam" id="PF08762">
    <property type="entry name" value="CRPV_capsid"/>
    <property type="match status" value="1"/>
</dbReference>
<evidence type="ECO:0000259" key="3">
    <source>
        <dbReference type="Pfam" id="PF08762"/>
    </source>
</evidence>
<dbReference type="InterPro" id="IPR024343">
    <property type="entry name" value="VP4_dicistrovir"/>
</dbReference>
<accession>U5Y4C6</accession>
<dbReference type="CDD" id="cd00205">
    <property type="entry name" value="rhv_like"/>
    <property type="match status" value="2"/>
</dbReference>
<name>U5Y4C6_9VIRU</name>
<feature type="domain" description="Dicistrovirus capsid-polyprotein C-terminal" evidence="3">
    <location>
        <begin position="648"/>
        <end position="876"/>
    </location>
</feature>
<dbReference type="EMBL" id="KF412901">
    <property type="protein sequence ID" value="AGZ83340.2"/>
    <property type="molecule type" value="Genomic_RNA"/>
</dbReference>
<keyword evidence="2" id="KW-0946">Virion</keyword>
<evidence type="ECO:0000313" key="6">
    <source>
        <dbReference type="Proteomes" id="UP000297165"/>
    </source>
</evidence>
<dbReference type="InterPro" id="IPR014872">
    <property type="entry name" value="Dicistrovirus_capsid-polyPr_C"/>
</dbReference>
<dbReference type="RefSeq" id="YP_009666361.1">
    <property type="nucleotide sequence ID" value="NC_043518.1"/>
</dbReference>
<reference evidence="5 6" key="1">
    <citation type="journal article" date="2015" name="Genome Announc.">
        <title>Draft Genome Sequences of Marine RNA Viruses SF-1, SF-2, and SF-3 Recovered from San Francisco Wastewater.</title>
        <authorList>
            <person name="Greninger A.L."/>
            <person name="DeRisi J.L."/>
        </authorList>
    </citation>
    <scope>NUCLEOTIDE SEQUENCE [LARGE SCALE GENOMIC DNA]</scope>
</reference>
<dbReference type="InterPro" id="IPR029053">
    <property type="entry name" value="Viral_coat"/>
</dbReference>
<protein>
    <submittedName>
        <fullName evidence="5">Gp2</fullName>
    </submittedName>
</protein>
<dbReference type="Pfam" id="PF11492">
    <property type="entry name" value="Dicistro_VP4"/>
    <property type="match status" value="1"/>
</dbReference>
<dbReference type="GO" id="GO:0044423">
    <property type="term" value="C:virion component"/>
    <property type="evidence" value="ECO:0007669"/>
    <property type="project" value="UniProtKB-KW"/>
</dbReference>
<dbReference type="GeneID" id="40526629"/>
<evidence type="ECO:0000313" key="5">
    <source>
        <dbReference type="EMBL" id="AGZ83340.2"/>
    </source>
</evidence>
<proteinExistence type="predicted"/>
<organism evidence="5 6">
    <name type="scientific">Marine RNA virus SF-2</name>
    <dbReference type="NCBI Taxonomy" id="1416631"/>
    <lineage>
        <taxon>Viruses</taxon>
        <taxon>Riboviria</taxon>
        <taxon>Orthornavirae</taxon>
        <taxon>Pisuviricota</taxon>
        <taxon>Pisoniviricetes</taxon>
        <taxon>Picornavirales</taxon>
        <taxon>Marnaviridae</taxon>
        <taxon>Locarnavirus</taxon>
        <taxon>Locarnavirus derisii</taxon>
        <taxon>Sanfarnavirus 2</taxon>
    </lineage>
</organism>
<evidence type="ECO:0000256" key="2">
    <source>
        <dbReference type="ARBA" id="ARBA00022844"/>
    </source>
</evidence>
<feature type="domain" description="Capsid protein VP4 dicistrovirus" evidence="4">
    <location>
        <begin position="311"/>
        <end position="362"/>
    </location>
</feature>
<sequence>MRRFAYLCFKFFLTKQTEKRPDSKLVIENGQDGWTYQDVYGERDFEVQTNAAAQFEWESQKCASRCFGCVIQAEPETVLPVPTVGGPEVATNLPTTDFNDQVAGVTVSPDTNWAEADVGDANTLADLSGFLQRPVRIHTLNWLESDPVGYLGLNTIDPWSLFFSNAAIKRKIDNYAFLRATLKIKIIINSTPFNYGAAKVVYTPLWTTHGRIPTSTNALNLVPQSQLPGAWIFPQNSQGCELSLPFYKHENFIALTSATDMADMGRLSFLVYSALKSANGVTATGVSIQVYAWAEDVVLAGPTVSLSLQARDEYGLGPVSAPASTVARLAGMMKGIPIISKFATATEMGAKAVSGIAQLFGFTNVPVIEPPIGVRNTPLPQFSTSAIGYPVEKLTFDPKNELAIDNSIVGFGSDDQLAIESLVTRPCFISTNTWSVTTPVDTPLFTALVTPNMYVRSNTSQDLAMSPLDLVQRMFKYWRGDIIFTFKVIASPFHKGRLRLSYDPASPAVQTTGDTGPYVMNMIFDLSEGESEIEFRVPYQQAVSWLTTRTNTSYAGRAHAITPTPTFAAANDVNGYLSLKVLTLLTAPEASSSVDILMFVRGADNMEFSNALDVQTDLSMFSVQAEAEAVAVAPGNVATSVATRGRIYMGEEIRSLRHLLRRTHYVDTLAMTGTANGSVTNITMGKYPPYYGYDGGGGIHLARNQAGPANVPFNWSYTLPYHLLASCFLGQRGSAMWTFTSTDPSVNLRVMRNNSAAVSTATLIPATTTVLPNADTNSTARARYLAMQKAGSGGSSVVAMDTQNGITVSIPNMVNYKFGPTNAFANTAWGTGASLEFDSITVQATTSKDNASTKILRYFSVGTDFNFQCFMYVPIWQVYAAVPAAPV</sequence>
<comment type="subcellular location">
    <subcellularLocation>
        <location evidence="1">Virion</location>
    </subcellularLocation>
</comment>
<dbReference type="InterPro" id="IPR033703">
    <property type="entry name" value="Rhv-like"/>
</dbReference>
<dbReference type="Gene3D" id="2.60.120.20">
    <property type="match status" value="3"/>
</dbReference>
<dbReference type="KEGG" id="vg:40526629"/>
<keyword evidence="6" id="KW-1185">Reference proteome</keyword>
<dbReference type="SUPFAM" id="SSF88633">
    <property type="entry name" value="Positive stranded ssRNA viruses"/>
    <property type="match status" value="3"/>
</dbReference>
<dbReference type="Proteomes" id="UP000297165">
    <property type="component" value="Segment"/>
</dbReference>